<name>A0A6J8A9M7_MYTCO</name>
<organism evidence="2 3">
    <name type="scientific">Mytilus coruscus</name>
    <name type="common">Sea mussel</name>
    <dbReference type="NCBI Taxonomy" id="42192"/>
    <lineage>
        <taxon>Eukaryota</taxon>
        <taxon>Metazoa</taxon>
        <taxon>Spiralia</taxon>
        <taxon>Lophotrochozoa</taxon>
        <taxon>Mollusca</taxon>
        <taxon>Bivalvia</taxon>
        <taxon>Autobranchia</taxon>
        <taxon>Pteriomorphia</taxon>
        <taxon>Mytilida</taxon>
        <taxon>Mytiloidea</taxon>
        <taxon>Mytilidae</taxon>
        <taxon>Mytilinae</taxon>
        <taxon>Mytilus</taxon>
    </lineage>
</organism>
<protein>
    <submittedName>
        <fullName evidence="2">Uncharacterized protein</fullName>
    </submittedName>
</protein>
<evidence type="ECO:0000256" key="1">
    <source>
        <dbReference type="SAM" id="MobiDB-lite"/>
    </source>
</evidence>
<accession>A0A6J8A9M7</accession>
<feature type="compositionally biased region" description="Low complexity" evidence="1">
    <location>
        <begin position="619"/>
        <end position="630"/>
    </location>
</feature>
<sequence length="630" mass="74058">MLKFKDLYTFKEEEIADDLLYIDQFYNFIKERVTLDDKYIQWKKICIFENYYSKYVASNEDHYETALKQKWETFEYLKNITSMSKNFEKITKTTIKERTLRQKVYEHSQNVLVWTRKKHFPAVIESQLMKKFDVINPDITFTPVCVDTPQSIETNSIMIIFSCIEFEKYEENTKIATTFLQNKHHLNASHITFVSPETLENYRRPNNRIARFHLRDDLLQGKLENDIIQVFQTARQSFDGNEFNECEACFNHCDLVKPLSLHNFDLLQEWFLDIPLNIQIILDKFVNRDSFYSSGDKIAFLLSKMERLYGSYDILLNTFIKNYIGILQQANTDEQAMHFQSITTVFSIASNTGIADQLVNLRDCHLILMMDTLVRMTFRSDPNPGENRSGQLCTLPLTLQGLPKDSLVIDSWHTTDCLRDQNCQCKKDIELQNEDFDNALVSLTKEETVCWERFQKLLTWGSVPLWKKIRTKDATFIYDDTTVYKDFVKTLFSSMSKIQVSFEEVRHNSMFCKQRKTNDRMDSSLLRNAKLWLPPESCLERMAELVNLQIEYLETTGDSMAKLPNFLEKDCLKITETGEVEYHFGPLARENIEHLLGNQKRQMNETPQKGRRKKEKMLTSTTSKANTSSK</sequence>
<keyword evidence="3" id="KW-1185">Reference proteome</keyword>
<gene>
    <name evidence="2" type="ORF">MCOR_5213</name>
</gene>
<dbReference type="AlphaFoldDB" id="A0A6J8A9M7"/>
<evidence type="ECO:0000313" key="2">
    <source>
        <dbReference type="EMBL" id="CAC5364010.1"/>
    </source>
</evidence>
<dbReference type="EMBL" id="CACVKT020000930">
    <property type="protein sequence ID" value="CAC5364010.1"/>
    <property type="molecule type" value="Genomic_DNA"/>
</dbReference>
<proteinExistence type="predicted"/>
<dbReference type="Proteomes" id="UP000507470">
    <property type="component" value="Unassembled WGS sequence"/>
</dbReference>
<feature type="region of interest" description="Disordered" evidence="1">
    <location>
        <begin position="597"/>
        <end position="630"/>
    </location>
</feature>
<dbReference type="OrthoDB" id="6192942at2759"/>
<reference evidence="2 3" key="1">
    <citation type="submission" date="2020-06" db="EMBL/GenBank/DDBJ databases">
        <authorList>
            <person name="Li R."/>
            <person name="Bekaert M."/>
        </authorList>
    </citation>
    <scope>NUCLEOTIDE SEQUENCE [LARGE SCALE GENOMIC DNA]</scope>
    <source>
        <strain evidence="3">wild</strain>
    </source>
</reference>
<evidence type="ECO:0000313" key="3">
    <source>
        <dbReference type="Proteomes" id="UP000507470"/>
    </source>
</evidence>